<reference evidence="3" key="1">
    <citation type="submission" date="2016-06" db="UniProtKB">
        <authorList>
            <consortium name="WormBaseParasite"/>
        </authorList>
    </citation>
    <scope>IDENTIFICATION</scope>
</reference>
<name>A0A183JZ82_9TREM</name>
<evidence type="ECO:0000313" key="2">
    <source>
        <dbReference type="Proteomes" id="UP000279833"/>
    </source>
</evidence>
<reference evidence="1 2" key="2">
    <citation type="submission" date="2018-11" db="EMBL/GenBank/DDBJ databases">
        <authorList>
            <consortium name="Pathogen Informatics"/>
        </authorList>
    </citation>
    <scope>NUCLEOTIDE SEQUENCE [LARGE SCALE GENOMIC DNA]</scope>
    <source>
        <strain evidence="1">Dakar</strain>
        <strain evidence="2">Dakar, Senegal</strain>
    </source>
</reference>
<keyword evidence="2" id="KW-1185">Reference proteome</keyword>
<evidence type="ECO:0000313" key="3">
    <source>
        <dbReference type="WBParaSite" id="SCUD_0000804001-mRNA-1"/>
    </source>
</evidence>
<sequence length="66" mass="8094">MYMNPTVKIYTFCRPPGSFYNKIIDFVYHDRILLYSWLAHHHIFQMHDVFVVGKQDFRRSLDHSNF</sequence>
<protein>
    <submittedName>
        <fullName evidence="3">Sulfotransfer_1 domain-containing protein</fullName>
    </submittedName>
</protein>
<dbReference type="Proteomes" id="UP000279833">
    <property type="component" value="Unassembled WGS sequence"/>
</dbReference>
<gene>
    <name evidence="1" type="ORF">SCUD_LOCUS8037</name>
</gene>
<dbReference type="AlphaFoldDB" id="A0A183JZ82"/>
<proteinExistence type="predicted"/>
<dbReference type="WBParaSite" id="SCUD_0000804001-mRNA-1">
    <property type="protein sequence ID" value="SCUD_0000804001-mRNA-1"/>
    <property type="gene ID" value="SCUD_0000804001"/>
</dbReference>
<dbReference type="EMBL" id="UZAK01032577">
    <property type="protein sequence ID" value="VDP28976.1"/>
    <property type="molecule type" value="Genomic_DNA"/>
</dbReference>
<organism evidence="3">
    <name type="scientific">Schistosoma curassoni</name>
    <dbReference type="NCBI Taxonomy" id="6186"/>
    <lineage>
        <taxon>Eukaryota</taxon>
        <taxon>Metazoa</taxon>
        <taxon>Spiralia</taxon>
        <taxon>Lophotrochozoa</taxon>
        <taxon>Platyhelminthes</taxon>
        <taxon>Trematoda</taxon>
        <taxon>Digenea</taxon>
        <taxon>Strigeidida</taxon>
        <taxon>Schistosomatoidea</taxon>
        <taxon>Schistosomatidae</taxon>
        <taxon>Schistosoma</taxon>
    </lineage>
</organism>
<accession>A0A183JZ82</accession>
<evidence type="ECO:0000313" key="1">
    <source>
        <dbReference type="EMBL" id="VDP28976.1"/>
    </source>
</evidence>